<dbReference type="EMBL" id="SSTE01004780">
    <property type="protein sequence ID" value="KAA0061472.1"/>
    <property type="molecule type" value="Genomic_DNA"/>
</dbReference>
<dbReference type="Gene3D" id="3.30.300.20">
    <property type="match status" value="1"/>
</dbReference>
<dbReference type="Proteomes" id="UP000321947">
    <property type="component" value="Unassembled WGS sequence"/>
</dbReference>
<gene>
    <name evidence="9" type="ORF">E5676_scaffold332G001180</name>
    <name evidence="8" type="ORF">E6C27_scaffold41G00310</name>
</gene>
<dbReference type="FunFam" id="3.30.1140.32:FF:000004">
    <property type="entry name" value="40S ribosomal protein S3"/>
    <property type="match status" value="1"/>
</dbReference>
<dbReference type="NCBIfam" id="TIGR01008">
    <property type="entry name" value="uS3_euk_arch"/>
    <property type="match status" value="1"/>
</dbReference>
<dbReference type="InterPro" id="IPR036419">
    <property type="entry name" value="Ribosomal_S3_C_sf"/>
</dbReference>
<dbReference type="NCBIfam" id="NF003219">
    <property type="entry name" value="PRK04191.1"/>
    <property type="match status" value="1"/>
</dbReference>
<dbReference type="GO" id="GO:0003735">
    <property type="term" value="F:structural constituent of ribosome"/>
    <property type="evidence" value="ECO:0007669"/>
    <property type="project" value="InterPro"/>
</dbReference>
<evidence type="ECO:0000313" key="9">
    <source>
        <dbReference type="EMBL" id="TYK10802.1"/>
    </source>
</evidence>
<dbReference type="CDD" id="cd02413">
    <property type="entry name" value="KH-II_40S_S3"/>
    <property type="match status" value="1"/>
</dbReference>
<dbReference type="Pfam" id="PF07650">
    <property type="entry name" value="KH_2"/>
    <property type="match status" value="1"/>
</dbReference>
<dbReference type="InterPro" id="IPR018280">
    <property type="entry name" value="Ribosomal_uS3_CS"/>
</dbReference>
<sequence length="803" mass="91696">MISSLSRRHTDKEVHYGTVDSVLQTKGQESEFQAKADYNSSKYQLEPTTQIHGFIQESETTTCFVQEFCFTASPSSLDKQTPDRDFECYSRKYLCESDAGVKLEILNSEEGLEKLDEHEGLVSNIDAPIPADVEKFGLDCPEVETLVEDGSFLFSDSDSESPSFDEEYVEIELELKPRLDVSNNAKVLPVNDWSEEENQDYLVELTETEKDEKGMEFFDQQQQQEEEGEEEFLQEHQDLINQLKIELRNSRTGGLPTVQEEEDEGEAGSMCPTTVETLKPLKKDQNFELKQHFREIQKVYKTYAEKMRKLDISNIQTNYAIGLVKLKDPNSSMDGKKSGLKSVFPLKLRPRRGDVKGCPILTRDLKRDMEMVYVGHLCLSWELLHWQHRKATELQQNDSREVSQFTRVANEFQLFSILIQRFIEDEQFCGPRIDNYARNRLFIRSLLQVPAIRVDCVNDKKQRGKEDESTISTAALVSIIEDSMQVFREFLRADKFVKNSTIKCAQVQLNAQRMMMEIRNGLQKKERRLKEIMRSGNCIAKKFKRIGEEEGRVKNELLIAEVELKLVSRVFVADGVFFAELNEVLTRELAEDGYSGVEVRVTPMRTEIIIRATRTQNVLGEKGRRIRELTSVVQKRFKFPENSVELYAEKVNNRGLCAIAQAESLRYKLLGGLAVRRACYGVLRFVMESGAKGCEVIVSGKLRAQRAKSMKFKDGYMISSGQPVRDYIDSAVRHVLLRQGVLGIKVKIMLDWDPKGKQGPTTPLPDVVTIHSPKEEEEIVHRPPAVLTADIEVPVAVPPVPVA</sequence>
<evidence type="ECO:0000259" key="7">
    <source>
        <dbReference type="PROSITE" id="PS50823"/>
    </source>
</evidence>
<reference evidence="10 11" key="1">
    <citation type="submission" date="2019-08" db="EMBL/GenBank/DDBJ databases">
        <title>Draft genome sequences of two oriental melons (Cucumis melo L. var makuwa).</title>
        <authorList>
            <person name="Kwon S.-Y."/>
        </authorList>
    </citation>
    <scope>NUCLEOTIDE SEQUENCE [LARGE SCALE GENOMIC DNA]</scope>
    <source>
        <strain evidence="11">cv. Chang Bougi</strain>
        <strain evidence="10">cv. SW 3</strain>
        <tissue evidence="8">Leaf</tissue>
    </source>
</reference>
<dbReference type="AlphaFoldDB" id="A0A5A7UZY3"/>
<keyword evidence="4 6" id="KW-0687">Ribonucleoprotein</keyword>
<dbReference type="Proteomes" id="UP000321393">
    <property type="component" value="Unassembled WGS sequence"/>
</dbReference>
<evidence type="ECO:0000313" key="11">
    <source>
        <dbReference type="Proteomes" id="UP000321947"/>
    </source>
</evidence>
<feature type="domain" description="KH type-2" evidence="7">
    <location>
        <begin position="581"/>
        <end position="652"/>
    </location>
</feature>
<protein>
    <submittedName>
        <fullName evidence="9">40S ribosomal protein S3-2-like</fullName>
    </submittedName>
    <submittedName>
        <fullName evidence="8">40S ribosomal protein S3-3</fullName>
    </submittedName>
</protein>
<dbReference type="InterPro" id="IPR012870">
    <property type="entry name" value="DUF1666"/>
</dbReference>
<dbReference type="SUPFAM" id="SSF54821">
    <property type="entry name" value="Ribosomal protein S3 C-terminal domain"/>
    <property type="match status" value="1"/>
</dbReference>
<dbReference type="InterPro" id="IPR001351">
    <property type="entry name" value="Ribosomal_uS3_C"/>
</dbReference>
<proteinExistence type="inferred from homology"/>
<dbReference type="PROSITE" id="PS00548">
    <property type="entry name" value="RIBOSOMAL_S3"/>
    <property type="match status" value="1"/>
</dbReference>
<keyword evidence="3 6" id="KW-0689">Ribosomal protein</keyword>
<comment type="caution">
    <text evidence="8">The sequence shown here is derived from an EMBL/GenBank/DDBJ whole genome shotgun (WGS) entry which is preliminary data.</text>
</comment>
<dbReference type="PANTHER" id="PTHR46741">
    <property type="entry name" value="OS09G0413600 PROTEIN"/>
    <property type="match status" value="1"/>
</dbReference>
<dbReference type="GO" id="GO:0006412">
    <property type="term" value="P:translation"/>
    <property type="evidence" value="ECO:0007669"/>
    <property type="project" value="InterPro"/>
</dbReference>
<dbReference type="GO" id="GO:0003723">
    <property type="term" value="F:RNA binding"/>
    <property type="evidence" value="ECO:0007669"/>
    <property type="project" value="UniProtKB-UniRule"/>
</dbReference>
<dbReference type="Pfam" id="PF00189">
    <property type="entry name" value="Ribosomal_S3_C"/>
    <property type="match status" value="1"/>
</dbReference>
<dbReference type="Gene3D" id="3.30.1140.32">
    <property type="entry name" value="Ribosomal protein S3, C-terminal domain"/>
    <property type="match status" value="1"/>
</dbReference>
<dbReference type="InterPro" id="IPR009019">
    <property type="entry name" value="KH_sf_prok-type"/>
</dbReference>
<dbReference type="STRING" id="1194695.A0A5A7UZY3"/>
<dbReference type="PANTHER" id="PTHR46741:SF4">
    <property type="entry name" value="FINGER FYVE DOMAIN PROTEIN, PUTATIVE (DUF1666)-RELATED"/>
    <property type="match status" value="1"/>
</dbReference>
<evidence type="ECO:0000256" key="6">
    <source>
        <dbReference type="RuleBase" id="RU003624"/>
    </source>
</evidence>
<dbReference type="InterPro" id="IPR015946">
    <property type="entry name" value="KH_dom-like_a/b"/>
</dbReference>
<evidence type="ECO:0000313" key="10">
    <source>
        <dbReference type="Proteomes" id="UP000321393"/>
    </source>
</evidence>
<evidence type="ECO:0000256" key="3">
    <source>
        <dbReference type="ARBA" id="ARBA00022980"/>
    </source>
</evidence>
<comment type="similarity">
    <text evidence="1 6">Belongs to the universal ribosomal protein uS3 family.</text>
</comment>
<evidence type="ECO:0000256" key="5">
    <source>
        <dbReference type="PROSITE-ProRule" id="PRU00118"/>
    </source>
</evidence>
<dbReference type="OrthoDB" id="772197at2759"/>
<keyword evidence="2 5" id="KW-0694">RNA-binding</keyword>
<evidence type="ECO:0000256" key="4">
    <source>
        <dbReference type="ARBA" id="ARBA00023274"/>
    </source>
</evidence>
<dbReference type="Pfam" id="PF07891">
    <property type="entry name" value="DUF1666"/>
    <property type="match status" value="1"/>
</dbReference>
<name>A0A5A7UZY3_CUCMM</name>
<evidence type="ECO:0000313" key="8">
    <source>
        <dbReference type="EMBL" id="KAA0061472.1"/>
    </source>
</evidence>
<accession>A0A5A7UZY3</accession>
<dbReference type="GO" id="GO:0022626">
    <property type="term" value="C:cytosolic ribosome"/>
    <property type="evidence" value="ECO:0007669"/>
    <property type="project" value="UniProtKB-ARBA"/>
</dbReference>
<evidence type="ECO:0000256" key="2">
    <source>
        <dbReference type="ARBA" id="ARBA00022884"/>
    </source>
</evidence>
<dbReference type="GO" id="GO:0015935">
    <property type="term" value="C:small ribosomal subunit"/>
    <property type="evidence" value="ECO:0007669"/>
    <property type="project" value="InterPro"/>
</dbReference>
<organism evidence="8 10">
    <name type="scientific">Cucumis melo var. makuwa</name>
    <name type="common">Oriental melon</name>
    <dbReference type="NCBI Taxonomy" id="1194695"/>
    <lineage>
        <taxon>Eukaryota</taxon>
        <taxon>Viridiplantae</taxon>
        <taxon>Streptophyta</taxon>
        <taxon>Embryophyta</taxon>
        <taxon>Tracheophyta</taxon>
        <taxon>Spermatophyta</taxon>
        <taxon>Magnoliopsida</taxon>
        <taxon>eudicotyledons</taxon>
        <taxon>Gunneridae</taxon>
        <taxon>Pentapetalae</taxon>
        <taxon>rosids</taxon>
        <taxon>fabids</taxon>
        <taxon>Cucurbitales</taxon>
        <taxon>Cucurbitaceae</taxon>
        <taxon>Benincaseae</taxon>
        <taxon>Cucumis</taxon>
    </lineage>
</organism>
<dbReference type="EMBL" id="SSTD01011064">
    <property type="protein sequence ID" value="TYK10802.1"/>
    <property type="molecule type" value="Genomic_DNA"/>
</dbReference>
<evidence type="ECO:0000256" key="1">
    <source>
        <dbReference type="ARBA" id="ARBA00010761"/>
    </source>
</evidence>
<dbReference type="InterPro" id="IPR005703">
    <property type="entry name" value="Ribosomal_uS3_euk/arc"/>
</dbReference>
<dbReference type="PROSITE" id="PS50823">
    <property type="entry name" value="KH_TYPE_2"/>
    <property type="match status" value="1"/>
</dbReference>
<dbReference type="SUPFAM" id="SSF54814">
    <property type="entry name" value="Prokaryotic type KH domain (KH-domain type II)"/>
    <property type="match status" value="1"/>
</dbReference>
<dbReference type="InterPro" id="IPR004044">
    <property type="entry name" value="KH_dom_type_2"/>
</dbReference>
<dbReference type="FunFam" id="3.30.300.20:FF:000006">
    <property type="entry name" value="40S ribosomal protein S3"/>
    <property type="match status" value="1"/>
</dbReference>